<organism evidence="1 2">
    <name type="scientific">Edaphobacter modestus</name>
    <dbReference type="NCBI Taxonomy" id="388466"/>
    <lineage>
        <taxon>Bacteria</taxon>
        <taxon>Pseudomonadati</taxon>
        <taxon>Acidobacteriota</taxon>
        <taxon>Terriglobia</taxon>
        <taxon>Terriglobales</taxon>
        <taxon>Acidobacteriaceae</taxon>
        <taxon>Edaphobacter</taxon>
    </lineage>
</organism>
<dbReference type="AlphaFoldDB" id="A0A4Q7YH44"/>
<evidence type="ECO:0000313" key="2">
    <source>
        <dbReference type="Proteomes" id="UP000292958"/>
    </source>
</evidence>
<comment type="caution">
    <text evidence="1">The sequence shown here is derived from an EMBL/GenBank/DDBJ whole genome shotgun (WGS) entry which is preliminary data.</text>
</comment>
<name>A0A4Q7YH44_9BACT</name>
<protein>
    <submittedName>
        <fullName evidence="1">Uncharacterized protein</fullName>
    </submittedName>
</protein>
<dbReference type="Proteomes" id="UP000292958">
    <property type="component" value="Unassembled WGS sequence"/>
</dbReference>
<keyword evidence="2" id="KW-1185">Reference proteome</keyword>
<gene>
    <name evidence="1" type="ORF">BDD14_5809</name>
</gene>
<accession>A0A4Q7YH44</accession>
<reference evidence="1 2" key="1">
    <citation type="submission" date="2019-02" db="EMBL/GenBank/DDBJ databases">
        <title>Genomic Encyclopedia of Archaeal and Bacterial Type Strains, Phase II (KMG-II): from individual species to whole genera.</title>
        <authorList>
            <person name="Goeker M."/>
        </authorList>
    </citation>
    <scope>NUCLEOTIDE SEQUENCE [LARGE SCALE GENOMIC DNA]</scope>
    <source>
        <strain evidence="1 2">DSM 18101</strain>
    </source>
</reference>
<dbReference type="EMBL" id="SHKW01000002">
    <property type="protein sequence ID" value="RZU35715.1"/>
    <property type="molecule type" value="Genomic_DNA"/>
</dbReference>
<evidence type="ECO:0000313" key="1">
    <source>
        <dbReference type="EMBL" id="RZU35715.1"/>
    </source>
</evidence>
<sequence>MIPANARQSAIVQANLLEGEGDWQMQIDAA</sequence>
<proteinExistence type="predicted"/>